<evidence type="ECO:0000313" key="2">
    <source>
        <dbReference type="Proteomes" id="UP000293562"/>
    </source>
</evidence>
<dbReference type="EMBL" id="SHKN01000001">
    <property type="protein sequence ID" value="RZT96039.1"/>
    <property type="molecule type" value="Genomic_DNA"/>
</dbReference>
<evidence type="ECO:0008006" key="3">
    <source>
        <dbReference type="Google" id="ProtNLM"/>
    </source>
</evidence>
<comment type="caution">
    <text evidence="1">The sequence shown here is derived from an EMBL/GenBank/DDBJ whole genome shotgun (WGS) entry which is preliminary data.</text>
</comment>
<organism evidence="1 2">
    <name type="scientific">Ancylomarina subtilis</name>
    <dbReference type="NCBI Taxonomy" id="1639035"/>
    <lineage>
        <taxon>Bacteria</taxon>
        <taxon>Pseudomonadati</taxon>
        <taxon>Bacteroidota</taxon>
        <taxon>Bacteroidia</taxon>
        <taxon>Marinilabiliales</taxon>
        <taxon>Marinifilaceae</taxon>
        <taxon>Ancylomarina</taxon>
    </lineage>
</organism>
<protein>
    <recommendedName>
        <fullName evidence="3">Lipoprotein</fullName>
    </recommendedName>
</protein>
<sequence length="235" mass="26360">MRVKNLVSILFIFLLAGCASVPKETVLLSQTIGNDLQVLQQSHQNLAELYFNKIKTDINTLVDDVYAPFVIHYVLNKELQSFKKGEPSLYGTLELAAQKVGKLESENAVDEMADFLNSARKQIEKKRTELLKPILIQETELLKAINKSYLQVSNANTSITVYLQSLRKLKEEQEQALSIVGLTGADTLVSNSLASLSEQIEEVLKKGKEIDVKSDDAYKQLQELSNKIMKLTSKK</sequence>
<evidence type="ECO:0000313" key="1">
    <source>
        <dbReference type="EMBL" id="RZT96039.1"/>
    </source>
</evidence>
<reference evidence="1 2" key="1">
    <citation type="submission" date="2019-02" db="EMBL/GenBank/DDBJ databases">
        <title>Genomic Encyclopedia of Type Strains, Phase IV (KMG-IV): sequencing the most valuable type-strain genomes for metagenomic binning, comparative biology and taxonomic classification.</title>
        <authorList>
            <person name="Goeker M."/>
        </authorList>
    </citation>
    <scope>NUCLEOTIDE SEQUENCE [LARGE SCALE GENOMIC DNA]</scope>
    <source>
        <strain evidence="1 2">DSM 28825</strain>
    </source>
</reference>
<dbReference type="AlphaFoldDB" id="A0A4Q7VIT3"/>
<dbReference type="OrthoDB" id="1116467at2"/>
<keyword evidence="2" id="KW-1185">Reference proteome</keyword>
<dbReference type="Proteomes" id="UP000293562">
    <property type="component" value="Unassembled WGS sequence"/>
</dbReference>
<accession>A0A4Q7VIT3</accession>
<dbReference type="PROSITE" id="PS51257">
    <property type="entry name" value="PROKAR_LIPOPROTEIN"/>
    <property type="match status" value="1"/>
</dbReference>
<gene>
    <name evidence="1" type="ORF">EV201_0670</name>
</gene>
<dbReference type="RefSeq" id="WP_130305953.1">
    <property type="nucleotide sequence ID" value="NZ_SHKN01000001.1"/>
</dbReference>
<name>A0A4Q7VIT3_9BACT</name>
<proteinExistence type="predicted"/>